<dbReference type="PROSITE" id="PS50893">
    <property type="entry name" value="ABC_TRANSPORTER_2"/>
    <property type="match status" value="1"/>
</dbReference>
<evidence type="ECO:0000256" key="3">
    <source>
        <dbReference type="ARBA" id="ARBA00022475"/>
    </source>
</evidence>
<evidence type="ECO:0000256" key="8">
    <source>
        <dbReference type="ARBA" id="ARBA00023136"/>
    </source>
</evidence>
<sequence>MKRKKDTPLIKCINIIINLTKNKEIKIKNNCTINFLEKEFKFKLKKTDSLFLLKKNINHKIIFIDKNKHFFILLKQNDNYFLIYNYQTHQVEKINRDKIIQKSIEHAYYLDFRKQHQFDISWFFPVFIRYRAVFYRIFFYSLILQLLSLATPLFTQIIMDKVIIHQALSTLDVLVIGLIFMAISEGILKGIREYMYHHTANKIDATLSLKMAKHLLNLPISYFKSRQTGSIVSRVKELDIIRDFITNTLLMLIIDFSFIFIFIFVMTILSIKLTLFFIATIPLYFILAKLLAPKIELAVQQLYQKMATNTAFLTESLSGIETIKSLSLEPRFTQQWHRQIHQLTCKHLTLQDIDSRSRFIVLFINKTTTALLLWLGAYEVISHSMTIGQLIAFMMLLGYCLQPLAIAIDVWGKYIRTKTAIYNLQDILNLPNEQNVTKSNTKLQGEVTFDNVSFYYQNNTPPILRNISLQIKKHEIIGIVGTSGSGKSTLARLISGLYTPQLGCIKLDNIPLPQLHLNSVRQQIGFVLQENFLFHLTIFDNIKLMQPHASLDEVIEVAQIAGAHEFILKLPLGYDTLITEGGTSLSGGQRQRIAIARALLTSPKILIFDEATSALDDDSQAIIQNNLPLITQNKTVIIIAHRLSTIRNCHRIVVLNKGQIVEQGKHETLIKNNGYYTKLWQIQQGC</sequence>
<dbReference type="SUPFAM" id="SSF52540">
    <property type="entry name" value="P-loop containing nucleoside triphosphate hydrolases"/>
    <property type="match status" value="1"/>
</dbReference>
<evidence type="ECO:0000256" key="4">
    <source>
        <dbReference type="ARBA" id="ARBA00022692"/>
    </source>
</evidence>
<keyword evidence="5" id="KW-0547">Nucleotide-binding</keyword>
<dbReference type="PANTHER" id="PTHR24221">
    <property type="entry name" value="ATP-BINDING CASSETTE SUB-FAMILY B"/>
    <property type="match status" value="1"/>
</dbReference>
<dbReference type="SUPFAM" id="SSF90123">
    <property type="entry name" value="ABC transporter transmembrane region"/>
    <property type="match status" value="1"/>
</dbReference>
<keyword evidence="6" id="KW-0067">ATP-binding</keyword>
<evidence type="ECO:0000256" key="1">
    <source>
        <dbReference type="ARBA" id="ARBA00004651"/>
    </source>
</evidence>
<dbReference type="InterPro" id="IPR011527">
    <property type="entry name" value="ABC1_TM_dom"/>
</dbReference>
<dbReference type="Proteomes" id="UP000254331">
    <property type="component" value="Unassembled WGS sequence"/>
</dbReference>
<accession>A0A379FBI0</accession>
<dbReference type="AlphaFoldDB" id="A0A379FBI0"/>
<dbReference type="Gene3D" id="3.40.50.300">
    <property type="entry name" value="P-loop containing nucleotide triphosphate hydrolases"/>
    <property type="match status" value="1"/>
</dbReference>
<feature type="transmembrane region" description="Helical" evidence="9">
    <location>
        <begin position="390"/>
        <end position="411"/>
    </location>
</feature>
<keyword evidence="2" id="KW-0813">Transport</keyword>
<feature type="transmembrane region" description="Helical" evidence="9">
    <location>
        <begin position="163"/>
        <end position="183"/>
    </location>
</feature>
<keyword evidence="7 9" id="KW-1133">Transmembrane helix</keyword>
<dbReference type="GO" id="GO:0016887">
    <property type="term" value="F:ATP hydrolysis activity"/>
    <property type="evidence" value="ECO:0007669"/>
    <property type="project" value="InterPro"/>
</dbReference>
<keyword evidence="4 9" id="KW-0812">Transmembrane</keyword>
<evidence type="ECO:0000256" key="2">
    <source>
        <dbReference type="ARBA" id="ARBA00022448"/>
    </source>
</evidence>
<dbReference type="RefSeq" id="WP_036934922.1">
    <property type="nucleotide sequence ID" value="NZ_CP033736.1"/>
</dbReference>
<dbReference type="InterPro" id="IPR036640">
    <property type="entry name" value="ABC1_TM_sf"/>
</dbReference>
<dbReference type="InterPro" id="IPR003439">
    <property type="entry name" value="ABC_transporter-like_ATP-bd"/>
</dbReference>
<evidence type="ECO:0000259" key="10">
    <source>
        <dbReference type="PROSITE" id="PS50893"/>
    </source>
</evidence>
<feature type="transmembrane region" description="Helical" evidence="9">
    <location>
        <begin position="275"/>
        <end position="292"/>
    </location>
</feature>
<name>A0A379FBI0_PROVU</name>
<dbReference type="InterPro" id="IPR003593">
    <property type="entry name" value="AAA+_ATPase"/>
</dbReference>
<dbReference type="Pfam" id="PF00664">
    <property type="entry name" value="ABC_membrane"/>
    <property type="match status" value="1"/>
</dbReference>
<proteinExistence type="predicted"/>
<dbReference type="InterPro" id="IPR027417">
    <property type="entry name" value="P-loop_NTPase"/>
</dbReference>
<keyword evidence="3" id="KW-1003">Cell membrane</keyword>
<feature type="domain" description="ABC transmembrane type-1" evidence="11">
    <location>
        <begin position="137"/>
        <end position="416"/>
    </location>
</feature>
<dbReference type="InterPro" id="IPR039421">
    <property type="entry name" value="Type_1_exporter"/>
</dbReference>
<organism evidence="12 13">
    <name type="scientific">Proteus vulgaris</name>
    <dbReference type="NCBI Taxonomy" id="585"/>
    <lineage>
        <taxon>Bacteria</taxon>
        <taxon>Pseudomonadati</taxon>
        <taxon>Pseudomonadota</taxon>
        <taxon>Gammaproteobacteria</taxon>
        <taxon>Enterobacterales</taxon>
        <taxon>Morganellaceae</taxon>
        <taxon>Proteus</taxon>
    </lineage>
</organism>
<protein>
    <submittedName>
        <fullName evidence="12">Toxin transporter</fullName>
    </submittedName>
</protein>
<dbReference type="GO" id="GO:0140359">
    <property type="term" value="F:ABC-type transporter activity"/>
    <property type="evidence" value="ECO:0007669"/>
    <property type="project" value="InterPro"/>
</dbReference>
<dbReference type="GO" id="GO:0005524">
    <property type="term" value="F:ATP binding"/>
    <property type="evidence" value="ECO:0007669"/>
    <property type="project" value="UniProtKB-KW"/>
</dbReference>
<dbReference type="OrthoDB" id="6828292at2"/>
<evidence type="ECO:0000256" key="9">
    <source>
        <dbReference type="SAM" id="Phobius"/>
    </source>
</evidence>
<dbReference type="SMART" id="SM00382">
    <property type="entry name" value="AAA"/>
    <property type="match status" value="1"/>
</dbReference>
<dbReference type="EMBL" id="UGTW01000001">
    <property type="protein sequence ID" value="SUC16958.1"/>
    <property type="molecule type" value="Genomic_DNA"/>
</dbReference>
<dbReference type="FunFam" id="3.40.50.300:FF:000299">
    <property type="entry name" value="ABC transporter ATP-binding protein/permease"/>
    <property type="match status" value="1"/>
</dbReference>
<evidence type="ECO:0000313" key="12">
    <source>
        <dbReference type="EMBL" id="SUC16958.1"/>
    </source>
</evidence>
<evidence type="ECO:0000256" key="7">
    <source>
        <dbReference type="ARBA" id="ARBA00022989"/>
    </source>
</evidence>
<dbReference type="InterPro" id="IPR017871">
    <property type="entry name" value="ABC_transporter-like_CS"/>
</dbReference>
<dbReference type="PANTHER" id="PTHR24221:SF647">
    <property type="entry name" value="BLL6336 PROTEIN"/>
    <property type="match status" value="1"/>
</dbReference>
<dbReference type="GO" id="GO:0005886">
    <property type="term" value="C:plasma membrane"/>
    <property type="evidence" value="ECO:0007669"/>
    <property type="project" value="UniProtKB-SubCell"/>
</dbReference>
<feature type="transmembrane region" description="Helical" evidence="9">
    <location>
        <begin position="137"/>
        <end position="157"/>
    </location>
</feature>
<comment type="subcellular location">
    <subcellularLocation>
        <location evidence="1">Cell membrane</location>
        <topology evidence="1">Multi-pass membrane protein</topology>
    </subcellularLocation>
</comment>
<evidence type="ECO:0000256" key="6">
    <source>
        <dbReference type="ARBA" id="ARBA00022840"/>
    </source>
</evidence>
<evidence type="ECO:0000256" key="5">
    <source>
        <dbReference type="ARBA" id="ARBA00022741"/>
    </source>
</evidence>
<evidence type="ECO:0000313" key="13">
    <source>
        <dbReference type="Proteomes" id="UP000254331"/>
    </source>
</evidence>
<reference evidence="12 13" key="1">
    <citation type="submission" date="2018-06" db="EMBL/GenBank/DDBJ databases">
        <authorList>
            <consortium name="Pathogen Informatics"/>
            <person name="Doyle S."/>
        </authorList>
    </citation>
    <scope>NUCLEOTIDE SEQUENCE [LARGE SCALE GENOMIC DNA]</scope>
    <source>
        <strain evidence="12 13">NCTC10376</strain>
    </source>
</reference>
<feature type="transmembrane region" description="Helical" evidence="9">
    <location>
        <begin position="244"/>
        <end position="269"/>
    </location>
</feature>
<feature type="transmembrane region" description="Helical" evidence="9">
    <location>
        <begin position="359"/>
        <end position="378"/>
    </location>
</feature>
<dbReference type="PROSITE" id="PS50929">
    <property type="entry name" value="ABC_TM1F"/>
    <property type="match status" value="1"/>
</dbReference>
<feature type="domain" description="ABC transporter" evidence="10">
    <location>
        <begin position="447"/>
        <end position="682"/>
    </location>
</feature>
<dbReference type="PROSITE" id="PS00211">
    <property type="entry name" value="ABC_TRANSPORTER_1"/>
    <property type="match status" value="1"/>
</dbReference>
<dbReference type="Pfam" id="PF00005">
    <property type="entry name" value="ABC_tran"/>
    <property type="match status" value="1"/>
</dbReference>
<evidence type="ECO:0000259" key="11">
    <source>
        <dbReference type="PROSITE" id="PS50929"/>
    </source>
</evidence>
<dbReference type="GO" id="GO:0034040">
    <property type="term" value="F:ATPase-coupled lipid transmembrane transporter activity"/>
    <property type="evidence" value="ECO:0007669"/>
    <property type="project" value="TreeGrafter"/>
</dbReference>
<dbReference type="Gene3D" id="1.20.1560.10">
    <property type="entry name" value="ABC transporter type 1, transmembrane domain"/>
    <property type="match status" value="1"/>
</dbReference>
<gene>
    <name evidence="12" type="primary">apxIB_2</name>
    <name evidence="12" type="ORF">NCTC10376_02876</name>
</gene>
<keyword evidence="8 9" id="KW-0472">Membrane</keyword>